<dbReference type="Proteomes" id="UP000265926">
    <property type="component" value="Unassembled WGS sequence"/>
</dbReference>
<evidence type="ECO:0000313" key="3">
    <source>
        <dbReference type="Proteomes" id="UP000265926"/>
    </source>
</evidence>
<dbReference type="EMBL" id="QWGR01000007">
    <property type="protein sequence ID" value="RIJ47692.1"/>
    <property type="molecule type" value="Genomic_DNA"/>
</dbReference>
<organism evidence="2 3">
    <name type="scientific">Maribellus luteus</name>
    <dbReference type="NCBI Taxonomy" id="2305463"/>
    <lineage>
        <taxon>Bacteria</taxon>
        <taxon>Pseudomonadati</taxon>
        <taxon>Bacteroidota</taxon>
        <taxon>Bacteroidia</taxon>
        <taxon>Marinilabiliales</taxon>
        <taxon>Prolixibacteraceae</taxon>
        <taxon>Maribellus</taxon>
    </lineage>
</organism>
<evidence type="ECO:0000256" key="1">
    <source>
        <dbReference type="SAM" id="Phobius"/>
    </source>
</evidence>
<keyword evidence="1" id="KW-1133">Transmembrane helix</keyword>
<comment type="caution">
    <text evidence="2">The sequence shown here is derived from an EMBL/GenBank/DDBJ whole genome shotgun (WGS) entry which is preliminary data.</text>
</comment>
<proteinExistence type="predicted"/>
<accession>A0A399SYG5</accession>
<keyword evidence="3" id="KW-1185">Reference proteome</keyword>
<dbReference type="AlphaFoldDB" id="A0A399SYG5"/>
<feature type="transmembrane region" description="Helical" evidence="1">
    <location>
        <begin position="119"/>
        <end position="138"/>
    </location>
</feature>
<protein>
    <submittedName>
        <fullName evidence="2">Uncharacterized protein</fullName>
    </submittedName>
</protein>
<dbReference type="RefSeq" id="WP_119438580.1">
    <property type="nucleotide sequence ID" value="NZ_QWGR01000007.1"/>
</dbReference>
<keyword evidence="1" id="KW-0472">Membrane</keyword>
<keyword evidence="1" id="KW-0812">Transmembrane</keyword>
<sequence length="148" mass="17305">MKQKRIALKTLLNVVYLIIVGGLLLNWIKKDRISDEFILFEMRMFQHIRSDMPADAEILVSYCDSVQNFILHNKVRTNVKLNCEEYLGNTDFMKINRLQTDFRTKVHLVYDDISTQETFASLLWAIVMIVLQVGVAWGSKMINKKFSD</sequence>
<reference evidence="2 3" key="1">
    <citation type="submission" date="2018-08" db="EMBL/GenBank/DDBJ databases">
        <title>Pallidiluteibacterium maritimus gen. nov., sp. nov., isolated from coastal sediment.</title>
        <authorList>
            <person name="Zhou L.Y."/>
        </authorList>
    </citation>
    <scope>NUCLEOTIDE SEQUENCE [LARGE SCALE GENOMIC DNA]</scope>
    <source>
        <strain evidence="2 3">XSD2</strain>
    </source>
</reference>
<evidence type="ECO:0000313" key="2">
    <source>
        <dbReference type="EMBL" id="RIJ47692.1"/>
    </source>
</evidence>
<name>A0A399SYG5_9BACT</name>
<feature type="transmembrane region" description="Helical" evidence="1">
    <location>
        <begin position="7"/>
        <end position="28"/>
    </location>
</feature>
<gene>
    <name evidence="2" type="ORF">D1614_14025</name>
</gene>